<name>A0ABX2KLU3_9PROT</name>
<feature type="chain" id="PRO_5045775578" evidence="1">
    <location>
        <begin position="22"/>
        <end position="98"/>
    </location>
</feature>
<reference evidence="2 3" key="1">
    <citation type="submission" date="2019-10" db="EMBL/GenBank/DDBJ databases">
        <title>Genome sequence of Azospirillum melinis.</title>
        <authorList>
            <person name="Ambrosini A."/>
            <person name="Sant'Anna F.H."/>
            <person name="Cassan F.D."/>
            <person name="Souza E.M."/>
            <person name="Passaglia L.M.P."/>
        </authorList>
    </citation>
    <scope>NUCLEOTIDE SEQUENCE [LARGE SCALE GENOMIC DNA]</scope>
    <source>
        <strain evidence="2 3">TMCY0552</strain>
    </source>
</reference>
<proteinExistence type="predicted"/>
<protein>
    <submittedName>
        <fullName evidence="2">Uncharacterized protein</fullName>
    </submittedName>
</protein>
<evidence type="ECO:0000313" key="3">
    <source>
        <dbReference type="Proteomes" id="UP000605086"/>
    </source>
</evidence>
<comment type="caution">
    <text evidence="2">The sequence shown here is derived from an EMBL/GenBank/DDBJ whole genome shotgun (WGS) entry which is preliminary data.</text>
</comment>
<organism evidence="2 3">
    <name type="scientific">Azospirillum melinis</name>
    <dbReference type="NCBI Taxonomy" id="328839"/>
    <lineage>
        <taxon>Bacteria</taxon>
        <taxon>Pseudomonadati</taxon>
        <taxon>Pseudomonadota</taxon>
        <taxon>Alphaproteobacteria</taxon>
        <taxon>Rhodospirillales</taxon>
        <taxon>Azospirillaceae</taxon>
        <taxon>Azospirillum</taxon>
    </lineage>
</organism>
<keyword evidence="1" id="KW-0732">Signal</keyword>
<dbReference type="Proteomes" id="UP000605086">
    <property type="component" value="Unassembled WGS sequence"/>
</dbReference>
<sequence>MNTLFPALVAAGIVLSTAAVAQPAATDLAQRFPLLLKEARGKVPSTSEVGTINTTLSAAEWYWSRGDQAQAVSYLNFARGRLGLSLVQPAAPAGPTTP</sequence>
<gene>
    <name evidence="2" type="ORF">GBZ48_26360</name>
</gene>
<accession>A0ABX2KLU3</accession>
<feature type="signal peptide" evidence="1">
    <location>
        <begin position="1"/>
        <end position="21"/>
    </location>
</feature>
<dbReference type="EMBL" id="WHOS01000046">
    <property type="protein sequence ID" value="NUB02768.1"/>
    <property type="molecule type" value="Genomic_DNA"/>
</dbReference>
<evidence type="ECO:0000256" key="1">
    <source>
        <dbReference type="SAM" id="SignalP"/>
    </source>
</evidence>
<dbReference type="RefSeq" id="WP_174473736.1">
    <property type="nucleotide sequence ID" value="NZ_JAGINN010000026.1"/>
</dbReference>
<keyword evidence="3" id="KW-1185">Reference proteome</keyword>
<evidence type="ECO:0000313" key="2">
    <source>
        <dbReference type="EMBL" id="NUB02768.1"/>
    </source>
</evidence>